<dbReference type="InterPro" id="IPR013132">
    <property type="entry name" value="PseI/NeuA/B-like_N"/>
</dbReference>
<dbReference type="Gene3D" id="3.20.20.70">
    <property type="entry name" value="Aldolase class I"/>
    <property type="match status" value="1"/>
</dbReference>
<dbReference type="AlphaFoldDB" id="A0A418MI64"/>
<sequence>MSHNQPIQVANYSISPSHRPFIIAEMSGNHNQSLERALEIVDAVADAGAHALKLQTYTPDTITFNGQSEEFYIRDAKSLWADKNLYKLYQEAYTPWEWHKPIFDHAKKRGMIAFSSPFDTTAVDFLESLDVPLYKIASFENTDHILLKRIAQTGKPVIMSTGVSTVADLDESVKVLRANGCKDLVLLKCTSTYPATPETTNLLTIPHMRQLFDVPVGLSDHTMGIGAAVAAVALGAVVIEKHVTLRRADGGVDSAFSLEPDELKNLVIETERAFLAMGQVSYTMTPKECKSLQFKRSLYVVKDVKAGEPFTAENVRSIRPANGLHTRYYDDILGQVASQDIAAGTALNWGLIEKSESDRRSGVKE</sequence>
<dbReference type="Pfam" id="PF08666">
    <property type="entry name" value="SAF"/>
    <property type="match status" value="1"/>
</dbReference>
<dbReference type="EMBL" id="QXED01000001">
    <property type="protein sequence ID" value="RIV27120.1"/>
    <property type="molecule type" value="Genomic_DNA"/>
</dbReference>
<dbReference type="OrthoDB" id="9814210at2"/>
<evidence type="ECO:0000313" key="3">
    <source>
        <dbReference type="Proteomes" id="UP000283523"/>
    </source>
</evidence>
<dbReference type="GO" id="GO:0047444">
    <property type="term" value="F:N-acylneuraminate-9-phosphate synthase activity"/>
    <property type="evidence" value="ECO:0007669"/>
    <property type="project" value="TreeGrafter"/>
</dbReference>
<dbReference type="PROSITE" id="PS50844">
    <property type="entry name" value="AFP_LIKE"/>
    <property type="match status" value="1"/>
</dbReference>
<keyword evidence="3" id="KW-1185">Reference proteome</keyword>
<dbReference type="InterPro" id="IPR051690">
    <property type="entry name" value="PseI-like"/>
</dbReference>
<dbReference type="InterPro" id="IPR006190">
    <property type="entry name" value="SAF_AFP_Neu5Ac"/>
</dbReference>
<dbReference type="EC" id="2.5.1.97" evidence="2"/>
<feature type="domain" description="AFP-like" evidence="1">
    <location>
        <begin position="297"/>
        <end position="355"/>
    </location>
</feature>
<dbReference type="InterPro" id="IPR013974">
    <property type="entry name" value="SAF"/>
</dbReference>
<organism evidence="2 3">
    <name type="scientific">Fibrisoma montanum</name>
    <dbReference type="NCBI Taxonomy" id="2305895"/>
    <lineage>
        <taxon>Bacteria</taxon>
        <taxon>Pseudomonadati</taxon>
        <taxon>Bacteroidota</taxon>
        <taxon>Cytophagia</taxon>
        <taxon>Cytophagales</taxon>
        <taxon>Spirosomataceae</taxon>
        <taxon>Fibrisoma</taxon>
    </lineage>
</organism>
<dbReference type="InterPro" id="IPR020030">
    <property type="entry name" value="Pseudaminic_synth_PseI"/>
</dbReference>
<dbReference type="InterPro" id="IPR036732">
    <property type="entry name" value="AFP_Neu5c_C_sf"/>
</dbReference>
<evidence type="ECO:0000259" key="1">
    <source>
        <dbReference type="PROSITE" id="PS50844"/>
    </source>
</evidence>
<dbReference type="Proteomes" id="UP000283523">
    <property type="component" value="Unassembled WGS sequence"/>
</dbReference>
<name>A0A418MI64_9BACT</name>
<dbReference type="InterPro" id="IPR057736">
    <property type="entry name" value="SAF_PseI/NeuA/NeuB"/>
</dbReference>
<dbReference type="SUPFAM" id="SSF51269">
    <property type="entry name" value="AFP III-like domain"/>
    <property type="match status" value="1"/>
</dbReference>
<dbReference type="Gene3D" id="3.90.1210.10">
    <property type="entry name" value="Antifreeze-like/N-acetylneuraminic acid synthase C-terminal domain"/>
    <property type="match status" value="1"/>
</dbReference>
<reference evidence="2 3" key="1">
    <citation type="submission" date="2018-08" db="EMBL/GenBank/DDBJ databases">
        <title>Fibrisoma montanum sp. nov., isolated from Danxia mountain soil.</title>
        <authorList>
            <person name="Huang Y."/>
        </authorList>
    </citation>
    <scope>NUCLEOTIDE SEQUENCE [LARGE SCALE GENOMIC DNA]</scope>
    <source>
        <strain evidence="2 3">HYT19</strain>
    </source>
</reference>
<comment type="caution">
    <text evidence="2">The sequence shown here is derived from an EMBL/GenBank/DDBJ whole genome shotgun (WGS) entry which is preliminary data.</text>
</comment>
<gene>
    <name evidence="2" type="primary">pseI</name>
    <name evidence="2" type="ORF">DYU11_02040</name>
</gene>
<dbReference type="CDD" id="cd11615">
    <property type="entry name" value="SAF_NeuB_like"/>
    <property type="match status" value="1"/>
</dbReference>
<keyword evidence="2" id="KW-0808">Transferase</keyword>
<protein>
    <submittedName>
        <fullName evidence="2">Pseudaminic acid synthase</fullName>
        <ecNumber evidence="2">2.5.1.97</ecNumber>
    </submittedName>
</protein>
<proteinExistence type="predicted"/>
<dbReference type="NCBIfam" id="TIGR03586">
    <property type="entry name" value="PseI"/>
    <property type="match status" value="1"/>
</dbReference>
<dbReference type="PANTHER" id="PTHR42966">
    <property type="entry name" value="N-ACETYLNEURAMINATE SYNTHASE"/>
    <property type="match status" value="1"/>
</dbReference>
<dbReference type="InterPro" id="IPR013785">
    <property type="entry name" value="Aldolase_TIM"/>
</dbReference>
<dbReference type="RefSeq" id="WP_119665972.1">
    <property type="nucleotide sequence ID" value="NZ_QXED01000001.1"/>
</dbReference>
<evidence type="ECO:0000313" key="2">
    <source>
        <dbReference type="EMBL" id="RIV27120.1"/>
    </source>
</evidence>
<dbReference type="SUPFAM" id="SSF51569">
    <property type="entry name" value="Aldolase"/>
    <property type="match status" value="1"/>
</dbReference>
<dbReference type="Pfam" id="PF03102">
    <property type="entry name" value="NeuB"/>
    <property type="match status" value="1"/>
</dbReference>
<dbReference type="SMART" id="SM00858">
    <property type="entry name" value="SAF"/>
    <property type="match status" value="1"/>
</dbReference>
<accession>A0A418MI64</accession>
<dbReference type="GO" id="GO:0016051">
    <property type="term" value="P:carbohydrate biosynthetic process"/>
    <property type="evidence" value="ECO:0007669"/>
    <property type="project" value="InterPro"/>
</dbReference>
<dbReference type="PANTHER" id="PTHR42966:SF2">
    <property type="entry name" value="PSEUDAMINIC ACID SYNTHASE"/>
    <property type="match status" value="1"/>
</dbReference>